<sequence>MESIGHMALITTVVSIRNIEKNPGGLVSVGGLCDGGPAPVQVQSS</sequence>
<reference evidence="1" key="1">
    <citation type="journal article" date="2007" name="PLoS Biol.">
        <title>Rate of evolution in brain-expressed genes in humans and other primates.</title>
        <authorList>
            <person name="Wang H.-Y."/>
            <person name="Chien H.-C."/>
            <person name="Osada N."/>
            <person name="Hashimoto K."/>
            <person name="Sugano S."/>
            <person name="Gojobori T."/>
            <person name="Chou C.-K."/>
            <person name="Tsai S.-F."/>
            <person name="Wu C.-I."/>
            <person name="Shen C.-K.J."/>
        </authorList>
    </citation>
    <scope>NUCLEOTIDE SEQUENCE</scope>
</reference>
<name>I7GII5_MACFA</name>
<proteinExistence type="evidence at transcript level"/>
<evidence type="ECO:0000313" key="1">
    <source>
        <dbReference type="EMBL" id="BAE89976.1"/>
    </source>
</evidence>
<dbReference type="AlphaFoldDB" id="I7GII5"/>
<organism evidence="1">
    <name type="scientific">Macaca fascicularis</name>
    <name type="common">Crab-eating macaque</name>
    <name type="synonym">Cynomolgus monkey</name>
    <dbReference type="NCBI Taxonomy" id="9541"/>
    <lineage>
        <taxon>Eukaryota</taxon>
        <taxon>Metazoa</taxon>
        <taxon>Chordata</taxon>
        <taxon>Craniata</taxon>
        <taxon>Vertebrata</taxon>
        <taxon>Euteleostomi</taxon>
        <taxon>Mammalia</taxon>
        <taxon>Eutheria</taxon>
        <taxon>Euarchontoglires</taxon>
        <taxon>Primates</taxon>
        <taxon>Haplorrhini</taxon>
        <taxon>Catarrhini</taxon>
        <taxon>Cercopithecidae</taxon>
        <taxon>Cercopithecinae</taxon>
        <taxon>Macaca</taxon>
    </lineage>
</organism>
<dbReference type="EMBL" id="AB172914">
    <property type="protein sequence ID" value="BAE89976.1"/>
    <property type="molecule type" value="mRNA"/>
</dbReference>
<accession>I7GII5</accession>
<protein>
    <submittedName>
        <fullName evidence="1">Macaca fascicularis brain cDNA clone: QflA-20201, similar to human hypothetical gene supported by AK092137 (LOC401543), mRNA, RefSeq: XM_379656.1</fullName>
    </submittedName>
</protein>